<feature type="domain" description="Thioredoxin" evidence="15">
    <location>
        <begin position="8"/>
        <end position="134"/>
    </location>
</feature>
<reference evidence="16 17" key="1">
    <citation type="journal article" date="2018" name="Plant J.">
        <title>Genome sequences of Chlorella sorokiniana UTEX 1602 and Micractinium conductrix SAG 241.80: implications to maltose excretion by a green alga.</title>
        <authorList>
            <person name="Arriola M.B."/>
            <person name="Velmurugan N."/>
            <person name="Zhang Y."/>
            <person name="Plunkett M.H."/>
            <person name="Hondzo H."/>
            <person name="Barney B.M."/>
        </authorList>
    </citation>
    <scope>NUCLEOTIDE SEQUENCE [LARGE SCALE GENOMIC DNA]</scope>
    <source>
        <strain evidence="17">UTEX 1602</strain>
    </source>
</reference>
<dbReference type="STRING" id="3076.A0A2P6TWV1"/>
<proteinExistence type="inferred from homology"/>
<dbReference type="GO" id="GO:0034976">
    <property type="term" value="P:response to endoplasmic reticulum stress"/>
    <property type="evidence" value="ECO:0007669"/>
    <property type="project" value="TreeGrafter"/>
</dbReference>
<dbReference type="GO" id="GO:0005788">
    <property type="term" value="C:endoplasmic reticulum lumen"/>
    <property type="evidence" value="ECO:0007669"/>
    <property type="project" value="UniProtKB-SubCell"/>
</dbReference>
<feature type="disulfide bond" description="Redox-active" evidence="11">
    <location>
        <begin position="55"/>
        <end position="58"/>
    </location>
</feature>
<dbReference type="Proteomes" id="UP000239899">
    <property type="component" value="Unassembled WGS sequence"/>
</dbReference>
<dbReference type="Pfam" id="PF00085">
    <property type="entry name" value="Thioredoxin"/>
    <property type="match status" value="2"/>
</dbReference>
<dbReference type="InterPro" id="IPR005788">
    <property type="entry name" value="PDI_thioredoxin-like_dom"/>
</dbReference>
<dbReference type="EMBL" id="LHPG02000005">
    <property type="protein sequence ID" value="PRW58542.1"/>
    <property type="molecule type" value="Genomic_DNA"/>
</dbReference>
<evidence type="ECO:0000313" key="16">
    <source>
        <dbReference type="EMBL" id="PRW58542.1"/>
    </source>
</evidence>
<name>A0A2P6TWV1_CHLSO</name>
<dbReference type="InterPro" id="IPR017937">
    <property type="entry name" value="Thioredoxin_CS"/>
</dbReference>
<dbReference type="OrthoDB" id="427280at2759"/>
<keyword evidence="5 13" id="KW-0732">Signal</keyword>
<dbReference type="PRINTS" id="PR00421">
    <property type="entry name" value="THIOREDOXIN"/>
</dbReference>
<evidence type="ECO:0000256" key="14">
    <source>
        <dbReference type="SAM" id="MobiDB-lite"/>
    </source>
</evidence>
<evidence type="ECO:0000256" key="1">
    <source>
        <dbReference type="ARBA" id="ARBA00001182"/>
    </source>
</evidence>
<feature type="region of interest" description="Disordered" evidence="14">
    <location>
        <begin position="512"/>
        <end position="541"/>
    </location>
</feature>
<evidence type="ECO:0000256" key="7">
    <source>
        <dbReference type="ARBA" id="ARBA00022824"/>
    </source>
</evidence>
<feature type="disulfide bond" description="Redox-active" evidence="11">
    <location>
        <begin position="428"/>
        <end position="431"/>
    </location>
</feature>
<comment type="catalytic activity">
    <reaction evidence="1 13">
        <text>Catalyzes the rearrangement of -S-S- bonds in proteins.</text>
        <dbReference type="EC" id="5.3.4.1"/>
    </reaction>
</comment>
<keyword evidence="8 11" id="KW-1015">Disulfide bond</keyword>
<organism evidence="16 17">
    <name type="scientific">Chlorella sorokiniana</name>
    <name type="common">Freshwater green alga</name>
    <dbReference type="NCBI Taxonomy" id="3076"/>
    <lineage>
        <taxon>Eukaryota</taxon>
        <taxon>Viridiplantae</taxon>
        <taxon>Chlorophyta</taxon>
        <taxon>core chlorophytes</taxon>
        <taxon>Trebouxiophyceae</taxon>
        <taxon>Chlorellales</taxon>
        <taxon>Chlorellaceae</taxon>
        <taxon>Chlorella clade</taxon>
        <taxon>Chlorella</taxon>
    </lineage>
</organism>
<sequence>MRRSLILALVALLALGARADDSVDEKDVVVLTDANFESTLAAQKYALVEFYAPWCGHCKALVPEYAKAATALKEYSKDVILAKLDATEQKEVAGKHEIQGYPTLKWFVDGKVAMDYSGGRTADDIVRWIKKRTGPATVEVADAEALEKAQKENKVVVLGFFDKYDAEDKKYAAFEAAAQKTDDATFLKTTSKEVAAKLDITGDAPAFAIGRNYEDFGIEAVPGAGHKAFEDDKDLGEAIEAFLKAEKVPAFLEFSQQTSQAIFGSGIPHQVIVTAPGEEFKKGSALFKALLGAAKELKGQIIFVTAKTESDNAKPILTLSVTAKTESDNAKPIIDYFGLDKSKTEPQIVGFDSGAGKKFLLEGKATADSLTQFGKDVVAGKAKKFFKSAEVPKEPLDKGVAVIVGNTVETIVKDPTKDVLLEVYAPWCGHCKALAPTYEKLAKRFAKIDSVVIAKMDGTENEHPEVEAQGFPTLIFFPAEKDAKPIPYDGGRTLGDLTKFIKKHAKVPFELPKKKKKDAEKKDEEKKEEKKEEEEEKHEEL</sequence>
<dbReference type="AlphaFoldDB" id="A0A2P6TWV1"/>
<evidence type="ECO:0000256" key="5">
    <source>
        <dbReference type="ARBA" id="ARBA00022729"/>
    </source>
</evidence>
<evidence type="ECO:0000256" key="4">
    <source>
        <dbReference type="ARBA" id="ARBA00012723"/>
    </source>
</evidence>
<dbReference type="NCBIfam" id="TIGR01126">
    <property type="entry name" value="pdi_dom"/>
    <property type="match status" value="1"/>
</dbReference>
<dbReference type="EC" id="5.3.4.1" evidence="4 13"/>
<evidence type="ECO:0000256" key="2">
    <source>
        <dbReference type="ARBA" id="ARBA00004319"/>
    </source>
</evidence>
<dbReference type="Gene3D" id="3.40.30.10">
    <property type="entry name" value="Glutaredoxin"/>
    <property type="match status" value="4"/>
</dbReference>
<feature type="domain" description="Thioredoxin" evidence="15">
    <location>
        <begin position="361"/>
        <end position="506"/>
    </location>
</feature>
<dbReference type="InterPro" id="IPR036249">
    <property type="entry name" value="Thioredoxin-like_sf"/>
</dbReference>
<dbReference type="PROSITE" id="PS00194">
    <property type="entry name" value="THIOREDOXIN_1"/>
    <property type="match status" value="2"/>
</dbReference>
<evidence type="ECO:0000256" key="12">
    <source>
        <dbReference type="RuleBase" id="RU004208"/>
    </source>
</evidence>
<evidence type="ECO:0000256" key="6">
    <source>
        <dbReference type="ARBA" id="ARBA00022737"/>
    </source>
</evidence>
<evidence type="ECO:0000256" key="3">
    <source>
        <dbReference type="ARBA" id="ARBA00006347"/>
    </source>
</evidence>
<evidence type="ECO:0000256" key="8">
    <source>
        <dbReference type="ARBA" id="ARBA00023157"/>
    </source>
</evidence>
<dbReference type="InterPro" id="IPR005792">
    <property type="entry name" value="Prot_disulphide_isomerase"/>
</dbReference>
<feature type="chain" id="PRO_5015020473" description="Protein disulfide-isomerase" evidence="13">
    <location>
        <begin position="20"/>
        <end position="541"/>
    </location>
</feature>
<dbReference type="PROSITE" id="PS51352">
    <property type="entry name" value="THIOREDOXIN_2"/>
    <property type="match status" value="2"/>
</dbReference>
<dbReference type="GO" id="GO:0003756">
    <property type="term" value="F:protein disulfide isomerase activity"/>
    <property type="evidence" value="ECO:0007669"/>
    <property type="project" value="UniProtKB-EC"/>
</dbReference>
<protein>
    <recommendedName>
        <fullName evidence="4 13">Protein disulfide-isomerase</fullName>
        <ecNumber evidence="4 13">5.3.4.1</ecNumber>
    </recommendedName>
</protein>
<dbReference type="FunFam" id="3.40.30.10:FF:000023">
    <property type="entry name" value="Protein disulfide-isomerase"/>
    <property type="match status" value="1"/>
</dbReference>
<dbReference type="InterPro" id="IPR013766">
    <property type="entry name" value="Thioredoxin_domain"/>
</dbReference>
<evidence type="ECO:0000259" key="15">
    <source>
        <dbReference type="PROSITE" id="PS51352"/>
    </source>
</evidence>
<feature type="signal peptide" evidence="13">
    <location>
        <begin position="1"/>
        <end position="19"/>
    </location>
</feature>
<feature type="compositionally biased region" description="Acidic residues" evidence="14">
    <location>
        <begin position="531"/>
        <end position="541"/>
    </location>
</feature>
<evidence type="ECO:0000256" key="9">
    <source>
        <dbReference type="ARBA" id="ARBA00023235"/>
    </source>
</evidence>
<keyword evidence="17" id="KW-1185">Reference proteome</keyword>
<dbReference type="Pfam" id="PF13848">
    <property type="entry name" value="Thioredoxin_6"/>
    <property type="match status" value="1"/>
</dbReference>
<keyword evidence="6" id="KW-0677">Repeat</keyword>
<evidence type="ECO:0000256" key="13">
    <source>
        <dbReference type="RuleBase" id="RU361130"/>
    </source>
</evidence>
<dbReference type="PANTHER" id="PTHR18929:SF246">
    <property type="entry name" value="PROTEIN DISULFIDE ISOMERASE-LIKE 1-4"/>
    <property type="match status" value="1"/>
</dbReference>
<evidence type="ECO:0000256" key="11">
    <source>
        <dbReference type="PIRSR" id="PIRSR605792-51"/>
    </source>
</evidence>
<dbReference type="CDD" id="cd02995">
    <property type="entry name" value="PDI_a_PDI_a'_C"/>
    <property type="match status" value="1"/>
</dbReference>
<gene>
    <name evidence="16" type="ORF">C2E21_2729</name>
</gene>
<dbReference type="CDD" id="cd02981">
    <property type="entry name" value="PDI_b_family"/>
    <property type="match status" value="1"/>
</dbReference>
<comment type="similarity">
    <text evidence="3 12">Belongs to the protein disulfide isomerase family.</text>
</comment>
<dbReference type="GO" id="GO:0006457">
    <property type="term" value="P:protein folding"/>
    <property type="evidence" value="ECO:0007669"/>
    <property type="project" value="TreeGrafter"/>
</dbReference>
<feature type="compositionally biased region" description="Basic and acidic residues" evidence="14">
    <location>
        <begin position="517"/>
        <end position="530"/>
    </location>
</feature>
<dbReference type="CDD" id="cd02961">
    <property type="entry name" value="PDI_a_family"/>
    <property type="match status" value="1"/>
</dbReference>
<evidence type="ECO:0000256" key="10">
    <source>
        <dbReference type="ARBA" id="ARBA00023284"/>
    </source>
</evidence>
<comment type="caution">
    <text evidence="16">The sequence shown here is derived from an EMBL/GenBank/DDBJ whole genome shotgun (WGS) entry which is preliminary data.</text>
</comment>
<comment type="subcellular location">
    <subcellularLocation>
        <location evidence="2">Endoplasmic reticulum lumen</location>
    </subcellularLocation>
</comment>
<keyword evidence="10 11" id="KW-0676">Redox-active center</keyword>
<keyword evidence="7" id="KW-0256">Endoplasmic reticulum</keyword>
<dbReference type="SUPFAM" id="SSF52833">
    <property type="entry name" value="Thioredoxin-like"/>
    <property type="match status" value="4"/>
</dbReference>
<keyword evidence="9 13" id="KW-0413">Isomerase</keyword>
<dbReference type="NCBIfam" id="TIGR01130">
    <property type="entry name" value="ER_PDI_fam"/>
    <property type="match status" value="1"/>
</dbReference>
<dbReference type="PANTHER" id="PTHR18929">
    <property type="entry name" value="PROTEIN DISULFIDE ISOMERASE"/>
    <property type="match status" value="1"/>
</dbReference>
<evidence type="ECO:0000313" key="17">
    <source>
        <dbReference type="Proteomes" id="UP000239899"/>
    </source>
</evidence>
<accession>A0A2P6TWV1</accession>